<evidence type="ECO:0000256" key="1">
    <source>
        <dbReference type="SAM" id="MobiDB-lite"/>
    </source>
</evidence>
<feature type="compositionally biased region" description="Polar residues" evidence="1">
    <location>
        <begin position="22"/>
        <end position="37"/>
    </location>
</feature>
<dbReference type="AlphaFoldDB" id="A0A3N4J3Y4"/>
<protein>
    <submittedName>
        <fullName evidence="2">Uncharacterized protein</fullName>
    </submittedName>
</protein>
<accession>A0A3N4J3Y4</accession>
<feature type="region of interest" description="Disordered" evidence="1">
    <location>
        <begin position="1"/>
        <end position="58"/>
    </location>
</feature>
<dbReference type="EMBL" id="ML120461">
    <property type="protein sequence ID" value="RPA93033.1"/>
    <property type="molecule type" value="Genomic_DNA"/>
</dbReference>
<name>A0A3N4J3Y4_9PEZI</name>
<dbReference type="Proteomes" id="UP000276215">
    <property type="component" value="Unassembled WGS sequence"/>
</dbReference>
<keyword evidence="3" id="KW-1185">Reference proteome</keyword>
<sequence length="85" mass="8806">MSSSSSSNTNNESALLVPNPTPTSTSRRGSVPRNTPAWSGVGDASGSGNPEDPASSLRKEMNLVAEAAKRASVAIVVRDMQEFSV</sequence>
<feature type="compositionally biased region" description="Low complexity" evidence="1">
    <location>
        <begin position="1"/>
        <end position="13"/>
    </location>
</feature>
<evidence type="ECO:0000313" key="2">
    <source>
        <dbReference type="EMBL" id="RPA93033.1"/>
    </source>
</evidence>
<gene>
    <name evidence="2" type="ORF">L873DRAFT_1707320</name>
</gene>
<dbReference type="OrthoDB" id="4157208at2759"/>
<reference evidence="2 3" key="1">
    <citation type="journal article" date="2018" name="Nat. Ecol. Evol.">
        <title>Pezizomycetes genomes reveal the molecular basis of ectomycorrhizal truffle lifestyle.</title>
        <authorList>
            <person name="Murat C."/>
            <person name="Payen T."/>
            <person name="Noel B."/>
            <person name="Kuo A."/>
            <person name="Morin E."/>
            <person name="Chen J."/>
            <person name="Kohler A."/>
            <person name="Krizsan K."/>
            <person name="Balestrini R."/>
            <person name="Da Silva C."/>
            <person name="Montanini B."/>
            <person name="Hainaut M."/>
            <person name="Levati E."/>
            <person name="Barry K.W."/>
            <person name="Belfiori B."/>
            <person name="Cichocki N."/>
            <person name="Clum A."/>
            <person name="Dockter R.B."/>
            <person name="Fauchery L."/>
            <person name="Guy J."/>
            <person name="Iotti M."/>
            <person name="Le Tacon F."/>
            <person name="Lindquist E.A."/>
            <person name="Lipzen A."/>
            <person name="Malagnac F."/>
            <person name="Mello A."/>
            <person name="Molinier V."/>
            <person name="Miyauchi S."/>
            <person name="Poulain J."/>
            <person name="Riccioni C."/>
            <person name="Rubini A."/>
            <person name="Sitrit Y."/>
            <person name="Splivallo R."/>
            <person name="Traeger S."/>
            <person name="Wang M."/>
            <person name="Zifcakova L."/>
            <person name="Wipf D."/>
            <person name="Zambonelli A."/>
            <person name="Paolocci F."/>
            <person name="Nowrousian M."/>
            <person name="Ottonello S."/>
            <person name="Baldrian P."/>
            <person name="Spatafora J.W."/>
            <person name="Henrissat B."/>
            <person name="Nagy L.G."/>
            <person name="Aury J.M."/>
            <person name="Wincker P."/>
            <person name="Grigoriev I.V."/>
            <person name="Bonfante P."/>
            <person name="Martin F.M."/>
        </authorList>
    </citation>
    <scope>NUCLEOTIDE SEQUENCE [LARGE SCALE GENOMIC DNA]</scope>
    <source>
        <strain evidence="2 3">120613-1</strain>
    </source>
</reference>
<evidence type="ECO:0000313" key="3">
    <source>
        <dbReference type="Proteomes" id="UP000276215"/>
    </source>
</evidence>
<organism evidence="2 3">
    <name type="scientific">Choiromyces venosus 120613-1</name>
    <dbReference type="NCBI Taxonomy" id="1336337"/>
    <lineage>
        <taxon>Eukaryota</taxon>
        <taxon>Fungi</taxon>
        <taxon>Dikarya</taxon>
        <taxon>Ascomycota</taxon>
        <taxon>Pezizomycotina</taxon>
        <taxon>Pezizomycetes</taxon>
        <taxon>Pezizales</taxon>
        <taxon>Tuberaceae</taxon>
        <taxon>Choiromyces</taxon>
    </lineage>
</organism>
<proteinExistence type="predicted"/>